<evidence type="ECO:0000313" key="10">
    <source>
        <dbReference type="EMBL" id="KAF2669348.1"/>
    </source>
</evidence>
<dbReference type="PANTHER" id="PTHR24287">
    <property type="entry name" value="P450, PUTATIVE (EUROFUNG)-RELATED"/>
    <property type="match status" value="1"/>
</dbReference>
<organism evidence="10 11">
    <name type="scientific">Microthyrium microscopicum</name>
    <dbReference type="NCBI Taxonomy" id="703497"/>
    <lineage>
        <taxon>Eukaryota</taxon>
        <taxon>Fungi</taxon>
        <taxon>Dikarya</taxon>
        <taxon>Ascomycota</taxon>
        <taxon>Pezizomycotina</taxon>
        <taxon>Dothideomycetes</taxon>
        <taxon>Dothideomycetes incertae sedis</taxon>
        <taxon>Microthyriales</taxon>
        <taxon>Microthyriaceae</taxon>
        <taxon>Microthyrium</taxon>
    </lineage>
</organism>
<dbReference type="GO" id="GO:0016712">
    <property type="term" value="F:oxidoreductase activity, acting on paired donors, with incorporation or reduction of molecular oxygen, reduced flavin or flavoprotein as one donor, and incorporation of one atom of oxygen"/>
    <property type="evidence" value="ECO:0007669"/>
    <property type="project" value="InterPro"/>
</dbReference>
<evidence type="ECO:0000256" key="4">
    <source>
        <dbReference type="ARBA" id="ARBA00022723"/>
    </source>
</evidence>
<evidence type="ECO:0000313" key="11">
    <source>
        <dbReference type="Proteomes" id="UP000799302"/>
    </source>
</evidence>
<dbReference type="PRINTS" id="PR01239">
    <property type="entry name" value="EP450IICYP52"/>
</dbReference>
<dbReference type="PROSITE" id="PS00086">
    <property type="entry name" value="CYTOCHROME_P450"/>
    <property type="match status" value="1"/>
</dbReference>
<evidence type="ECO:0000256" key="1">
    <source>
        <dbReference type="ARBA" id="ARBA00001971"/>
    </source>
</evidence>
<dbReference type="InterPro" id="IPR047146">
    <property type="entry name" value="Cyt_P450_E_CYP52_fungi"/>
</dbReference>
<keyword evidence="7 8" id="KW-0503">Monooxygenase</keyword>
<keyword evidence="6 8" id="KW-0408">Iron</keyword>
<evidence type="ECO:0000256" key="7">
    <source>
        <dbReference type="ARBA" id="ARBA00023033"/>
    </source>
</evidence>
<dbReference type="GO" id="GO:0005506">
    <property type="term" value="F:iron ion binding"/>
    <property type="evidence" value="ECO:0007669"/>
    <property type="project" value="InterPro"/>
</dbReference>
<evidence type="ECO:0000256" key="8">
    <source>
        <dbReference type="RuleBase" id="RU000461"/>
    </source>
</evidence>
<comment type="cofactor">
    <cofactor evidence="1">
        <name>heme</name>
        <dbReference type="ChEBI" id="CHEBI:30413"/>
    </cofactor>
</comment>
<protein>
    <submittedName>
        <fullName evidence="10">Cytochrome P450</fullName>
    </submittedName>
</protein>
<evidence type="ECO:0000256" key="5">
    <source>
        <dbReference type="ARBA" id="ARBA00023002"/>
    </source>
</evidence>
<dbReference type="GO" id="GO:0020037">
    <property type="term" value="F:heme binding"/>
    <property type="evidence" value="ECO:0007669"/>
    <property type="project" value="InterPro"/>
</dbReference>
<dbReference type="EMBL" id="MU004235">
    <property type="protein sequence ID" value="KAF2669348.1"/>
    <property type="molecule type" value="Genomic_DNA"/>
</dbReference>
<keyword evidence="9" id="KW-0812">Transmembrane</keyword>
<name>A0A6A6UE35_9PEZI</name>
<evidence type="ECO:0000256" key="3">
    <source>
        <dbReference type="ARBA" id="ARBA00022617"/>
    </source>
</evidence>
<dbReference type="PANTHER" id="PTHR24287:SF1">
    <property type="entry name" value="P450, PUTATIVE (EUROFUNG)-RELATED"/>
    <property type="match status" value="1"/>
</dbReference>
<reference evidence="10" key="1">
    <citation type="journal article" date="2020" name="Stud. Mycol.">
        <title>101 Dothideomycetes genomes: a test case for predicting lifestyles and emergence of pathogens.</title>
        <authorList>
            <person name="Haridas S."/>
            <person name="Albert R."/>
            <person name="Binder M."/>
            <person name="Bloem J."/>
            <person name="Labutti K."/>
            <person name="Salamov A."/>
            <person name="Andreopoulos B."/>
            <person name="Baker S."/>
            <person name="Barry K."/>
            <person name="Bills G."/>
            <person name="Bluhm B."/>
            <person name="Cannon C."/>
            <person name="Castanera R."/>
            <person name="Culley D."/>
            <person name="Daum C."/>
            <person name="Ezra D."/>
            <person name="Gonzalez J."/>
            <person name="Henrissat B."/>
            <person name="Kuo A."/>
            <person name="Liang C."/>
            <person name="Lipzen A."/>
            <person name="Lutzoni F."/>
            <person name="Magnuson J."/>
            <person name="Mondo S."/>
            <person name="Nolan M."/>
            <person name="Ohm R."/>
            <person name="Pangilinan J."/>
            <person name="Park H.-J."/>
            <person name="Ramirez L."/>
            <person name="Alfaro M."/>
            <person name="Sun H."/>
            <person name="Tritt A."/>
            <person name="Yoshinaga Y."/>
            <person name="Zwiers L.-H."/>
            <person name="Turgeon B."/>
            <person name="Goodwin S."/>
            <person name="Spatafora J."/>
            <person name="Crous P."/>
            <person name="Grigoriev I."/>
        </authorList>
    </citation>
    <scope>NUCLEOTIDE SEQUENCE</scope>
    <source>
        <strain evidence="10">CBS 115976</strain>
    </source>
</reference>
<keyword evidence="9" id="KW-0472">Membrane</keyword>
<proteinExistence type="inferred from homology"/>
<dbReference type="Gene3D" id="1.10.630.10">
    <property type="entry name" value="Cytochrome P450"/>
    <property type="match status" value="1"/>
</dbReference>
<sequence length="509" mass="58222">MISLVDPGDVFYFLLCSFGVFFTIKQAFVQIRRRKIRKRLGLFKAKSLPLLDPFFGTDLSVTIFNQIRRSELLEGLDKRFLRFGNTHSFQLGLTSIVATCDPDNIKTITMNAIDFPVGDVRRKGLSILHGQGIFAVEGSDWHRSRSALRPSFTKGKHDDVAVLETHFQDMLNQIALSNYSVDMQDVYHRFTMNTATQYFFGTSPRESGQGRQIERLLESIDYVNQTVYLALVFGSHSPISLWRWWQTKKKMRVIHAFVDQHVKRVLSPDFKSYEVNNRRYIFLDELSKSESGKDPIFLRDQVLTSMLGGKDTTASLLTHVTFELARNPIIWAKLRVEIGKLDLELVDMKTIRNLKYVRFCLLEALRLYTVVPINMRSASADTMLPVGGGVDGNNPIQIPKNTILWLGMFSMHRRKDIWGDDADQFNPDRWENLDPGPAFVPFGSGPRTCLGQQFAFNEASFALTRLVQTFHELEPLSDAPWKEKVAITLGSGNGCKIRLHRYTSSEFEQ</sequence>
<evidence type="ECO:0000256" key="9">
    <source>
        <dbReference type="SAM" id="Phobius"/>
    </source>
</evidence>
<accession>A0A6A6UE35</accession>
<dbReference type="Proteomes" id="UP000799302">
    <property type="component" value="Unassembled WGS sequence"/>
</dbReference>
<comment type="similarity">
    <text evidence="2 8">Belongs to the cytochrome P450 family.</text>
</comment>
<gene>
    <name evidence="10" type="ORF">BT63DRAFT_425080</name>
</gene>
<dbReference type="Pfam" id="PF00067">
    <property type="entry name" value="p450"/>
    <property type="match status" value="1"/>
</dbReference>
<dbReference type="InterPro" id="IPR002974">
    <property type="entry name" value="Cyt_P450_E_CYP52_ascomycetes"/>
</dbReference>
<keyword evidence="5 8" id="KW-0560">Oxidoreductase</keyword>
<dbReference type="AlphaFoldDB" id="A0A6A6UE35"/>
<dbReference type="SUPFAM" id="SSF48264">
    <property type="entry name" value="Cytochrome P450"/>
    <property type="match status" value="1"/>
</dbReference>
<dbReference type="InterPro" id="IPR001128">
    <property type="entry name" value="Cyt_P450"/>
</dbReference>
<keyword evidence="9" id="KW-1133">Transmembrane helix</keyword>
<feature type="transmembrane region" description="Helical" evidence="9">
    <location>
        <begin position="12"/>
        <end position="29"/>
    </location>
</feature>
<dbReference type="InterPro" id="IPR017972">
    <property type="entry name" value="Cyt_P450_CS"/>
</dbReference>
<keyword evidence="3 8" id="KW-0349">Heme</keyword>
<keyword evidence="4 8" id="KW-0479">Metal-binding</keyword>
<dbReference type="PRINTS" id="PR00385">
    <property type="entry name" value="P450"/>
</dbReference>
<keyword evidence="11" id="KW-1185">Reference proteome</keyword>
<dbReference type="OrthoDB" id="1470350at2759"/>
<evidence type="ECO:0000256" key="6">
    <source>
        <dbReference type="ARBA" id="ARBA00023004"/>
    </source>
</evidence>
<evidence type="ECO:0000256" key="2">
    <source>
        <dbReference type="ARBA" id="ARBA00010617"/>
    </source>
</evidence>
<dbReference type="InterPro" id="IPR036396">
    <property type="entry name" value="Cyt_P450_sf"/>
</dbReference>